<protein>
    <submittedName>
        <fullName evidence="3">Ribonuclease h protein</fullName>
    </submittedName>
</protein>
<gene>
    <name evidence="3" type="ORF">CFP56_001438</name>
</gene>
<evidence type="ECO:0000256" key="1">
    <source>
        <dbReference type="SAM" id="MobiDB-lite"/>
    </source>
</evidence>
<evidence type="ECO:0000259" key="2">
    <source>
        <dbReference type="Pfam" id="PF13966"/>
    </source>
</evidence>
<name>A0AAW0IN17_QUESU</name>
<feature type="region of interest" description="Disordered" evidence="1">
    <location>
        <begin position="95"/>
        <end position="153"/>
    </location>
</feature>
<organism evidence="3 4">
    <name type="scientific">Quercus suber</name>
    <name type="common">Cork oak</name>
    <dbReference type="NCBI Taxonomy" id="58331"/>
    <lineage>
        <taxon>Eukaryota</taxon>
        <taxon>Viridiplantae</taxon>
        <taxon>Streptophyta</taxon>
        <taxon>Embryophyta</taxon>
        <taxon>Tracheophyta</taxon>
        <taxon>Spermatophyta</taxon>
        <taxon>Magnoliopsida</taxon>
        <taxon>eudicotyledons</taxon>
        <taxon>Gunneridae</taxon>
        <taxon>Pentapetalae</taxon>
        <taxon>rosids</taxon>
        <taxon>fabids</taxon>
        <taxon>Fagales</taxon>
        <taxon>Fagaceae</taxon>
        <taxon>Quercus</taxon>
    </lineage>
</organism>
<sequence>MLVVRKKHAAKNRAGRPLPLKSNPDQIPAFNAKDLGRLRRLTQEAKPPTKPPAISPDGKRKSRRFDNTSLTEPTCSTNFDSTATVTAHSTLPKVNHRDSGLKVNDTLGINSLPKVPSPRFEAPTHTPKILSKSKSKPGSSSANHGRQHTKAVGNKLARENHAVVTSSHAADPSISHYDLGVVRPGTTSSMEPYLSPHPCEPTSGVPPVDRPGVAGLGLPLVEISIGHPNYGRREDNGVESTVAKFSGTSFAHIKHLGGGSNKENHGGRTSSNKFNGVFGSNKVNSDMWELPADKPVDQFEGTSIGDSGACGMHLEEYGGFEVHAEGAELELAEQSKESISAVCEQGSKWSIGSNSQLSFWEDKWLNLGTVRECIEGPLQKGEAELRVCDIHTNGMWELHKISFIFPTVLSKSIKATPIRTASASDDRLSWIASPRGEFDPKSAYLIACGANASDGCFQGAWIWKLNSLPKIQVFLWKCYFNSIPVKAILTQRGLQMSPCCDLCHNMPETISHVFRECTAARAFWADSNMPDEMQNTFALEIVDWIKLWLNRNKRLFQPSQTPRNLFKSVEAQG</sequence>
<feature type="compositionally biased region" description="Polar residues" evidence="1">
    <location>
        <begin position="67"/>
        <end position="80"/>
    </location>
</feature>
<feature type="region of interest" description="Disordered" evidence="1">
    <location>
        <begin position="1"/>
        <end position="80"/>
    </location>
</feature>
<dbReference type="Proteomes" id="UP000237347">
    <property type="component" value="Unassembled WGS sequence"/>
</dbReference>
<feature type="compositionally biased region" description="Basic residues" evidence="1">
    <location>
        <begin position="1"/>
        <end position="14"/>
    </location>
</feature>
<reference evidence="3 4" key="1">
    <citation type="journal article" date="2018" name="Sci. Data">
        <title>The draft genome sequence of cork oak.</title>
        <authorList>
            <person name="Ramos A.M."/>
            <person name="Usie A."/>
            <person name="Barbosa P."/>
            <person name="Barros P.M."/>
            <person name="Capote T."/>
            <person name="Chaves I."/>
            <person name="Simoes F."/>
            <person name="Abreu I."/>
            <person name="Carrasquinho I."/>
            <person name="Faro C."/>
            <person name="Guimaraes J.B."/>
            <person name="Mendonca D."/>
            <person name="Nobrega F."/>
            <person name="Rodrigues L."/>
            <person name="Saibo N.J.M."/>
            <person name="Varela M.C."/>
            <person name="Egas C."/>
            <person name="Matos J."/>
            <person name="Miguel C.M."/>
            <person name="Oliveira M.M."/>
            <person name="Ricardo C.P."/>
            <person name="Goncalves S."/>
        </authorList>
    </citation>
    <scope>NUCLEOTIDE SEQUENCE [LARGE SCALE GENOMIC DNA]</scope>
    <source>
        <strain evidence="4">cv. HL8</strain>
    </source>
</reference>
<keyword evidence="4" id="KW-1185">Reference proteome</keyword>
<dbReference type="AlphaFoldDB" id="A0AAW0IN17"/>
<feature type="domain" description="Reverse transcriptase zinc-binding" evidence="2">
    <location>
        <begin position="440"/>
        <end position="524"/>
    </location>
</feature>
<feature type="compositionally biased region" description="Basic and acidic residues" evidence="1">
    <location>
        <begin position="34"/>
        <end position="43"/>
    </location>
</feature>
<evidence type="ECO:0000313" key="4">
    <source>
        <dbReference type="Proteomes" id="UP000237347"/>
    </source>
</evidence>
<dbReference type="InterPro" id="IPR026960">
    <property type="entry name" value="RVT-Znf"/>
</dbReference>
<dbReference type="EMBL" id="PKMF04000998">
    <property type="protein sequence ID" value="KAK7815581.1"/>
    <property type="molecule type" value="Genomic_DNA"/>
</dbReference>
<dbReference type="Pfam" id="PF13966">
    <property type="entry name" value="zf-RVT"/>
    <property type="match status" value="1"/>
</dbReference>
<comment type="caution">
    <text evidence="3">The sequence shown here is derived from an EMBL/GenBank/DDBJ whole genome shotgun (WGS) entry which is preliminary data.</text>
</comment>
<accession>A0AAW0IN17</accession>
<feature type="region of interest" description="Disordered" evidence="1">
    <location>
        <begin position="256"/>
        <end position="276"/>
    </location>
</feature>
<proteinExistence type="predicted"/>
<evidence type="ECO:0000313" key="3">
    <source>
        <dbReference type="EMBL" id="KAK7815581.1"/>
    </source>
</evidence>